<gene>
    <name evidence="2" type="ORF">SCHPADRAFT_810673</name>
</gene>
<feature type="non-terminal residue" evidence="2">
    <location>
        <position position="69"/>
    </location>
</feature>
<feature type="transmembrane region" description="Helical" evidence="1">
    <location>
        <begin position="6"/>
        <end position="31"/>
    </location>
</feature>
<dbReference type="Proteomes" id="UP000053477">
    <property type="component" value="Unassembled WGS sequence"/>
</dbReference>
<feature type="transmembrane region" description="Helical" evidence="1">
    <location>
        <begin position="43"/>
        <end position="65"/>
    </location>
</feature>
<proteinExistence type="predicted"/>
<dbReference type="AlphaFoldDB" id="A0A0H2R4W4"/>
<evidence type="ECO:0000313" key="3">
    <source>
        <dbReference type="Proteomes" id="UP000053477"/>
    </source>
</evidence>
<reference evidence="2 3" key="1">
    <citation type="submission" date="2015-04" db="EMBL/GenBank/DDBJ databases">
        <title>Complete genome sequence of Schizopora paradoxa KUC8140, a cosmopolitan wood degrader in East Asia.</title>
        <authorList>
            <consortium name="DOE Joint Genome Institute"/>
            <person name="Min B."/>
            <person name="Park H."/>
            <person name="Jang Y."/>
            <person name="Kim J.-J."/>
            <person name="Kim K.H."/>
            <person name="Pangilinan J."/>
            <person name="Lipzen A."/>
            <person name="Riley R."/>
            <person name="Grigoriev I.V."/>
            <person name="Spatafora J.W."/>
            <person name="Choi I.-G."/>
        </authorList>
    </citation>
    <scope>NUCLEOTIDE SEQUENCE [LARGE SCALE GENOMIC DNA]</scope>
    <source>
        <strain evidence="2 3">KUC8140</strain>
    </source>
</reference>
<sequence length="69" mass="7423">HGSHYTSIISIIVESAALYSAFSIFFIIPFARNSLITGVPMQLIGQVQGFATLLIVHRVASGIAWSSDT</sequence>
<protein>
    <submittedName>
        <fullName evidence="2">Uncharacterized protein</fullName>
    </submittedName>
</protein>
<keyword evidence="1" id="KW-0812">Transmembrane</keyword>
<keyword evidence="3" id="KW-1185">Reference proteome</keyword>
<dbReference type="OrthoDB" id="2905268at2759"/>
<organism evidence="2 3">
    <name type="scientific">Schizopora paradoxa</name>
    <dbReference type="NCBI Taxonomy" id="27342"/>
    <lineage>
        <taxon>Eukaryota</taxon>
        <taxon>Fungi</taxon>
        <taxon>Dikarya</taxon>
        <taxon>Basidiomycota</taxon>
        <taxon>Agaricomycotina</taxon>
        <taxon>Agaricomycetes</taxon>
        <taxon>Hymenochaetales</taxon>
        <taxon>Schizoporaceae</taxon>
        <taxon>Schizopora</taxon>
    </lineage>
</organism>
<accession>A0A0H2R4W4</accession>
<keyword evidence="1" id="KW-1133">Transmembrane helix</keyword>
<keyword evidence="1" id="KW-0472">Membrane</keyword>
<dbReference type="EMBL" id="KQ086527">
    <property type="protein sequence ID" value="KLO04478.1"/>
    <property type="molecule type" value="Genomic_DNA"/>
</dbReference>
<feature type="non-terminal residue" evidence="2">
    <location>
        <position position="1"/>
    </location>
</feature>
<dbReference type="InParanoid" id="A0A0H2R4W4"/>
<evidence type="ECO:0000313" key="2">
    <source>
        <dbReference type="EMBL" id="KLO04478.1"/>
    </source>
</evidence>
<name>A0A0H2R4W4_9AGAM</name>
<evidence type="ECO:0000256" key="1">
    <source>
        <dbReference type="SAM" id="Phobius"/>
    </source>
</evidence>